<dbReference type="EMBL" id="JASCZI010151051">
    <property type="protein sequence ID" value="MED6167948.1"/>
    <property type="molecule type" value="Genomic_DNA"/>
</dbReference>
<dbReference type="InterPro" id="IPR004158">
    <property type="entry name" value="DUF247_pln"/>
</dbReference>
<keyword evidence="1" id="KW-0472">Membrane</keyword>
<feature type="transmembrane region" description="Helical" evidence="1">
    <location>
        <begin position="445"/>
        <end position="468"/>
    </location>
</feature>
<comment type="caution">
    <text evidence="2">The sequence shown here is derived from an EMBL/GenBank/DDBJ whole genome shotgun (WGS) entry which is preliminary data.</text>
</comment>
<accession>A0ABU6V6Q6</accession>
<keyword evidence="1" id="KW-1133">Transmembrane helix</keyword>
<keyword evidence="3" id="KW-1185">Reference proteome</keyword>
<evidence type="ECO:0000313" key="2">
    <source>
        <dbReference type="EMBL" id="MED6167948.1"/>
    </source>
</evidence>
<feature type="transmembrane region" description="Helical" evidence="1">
    <location>
        <begin position="405"/>
        <end position="424"/>
    </location>
</feature>
<name>A0ABU6V6Q6_9FABA</name>
<dbReference type="Pfam" id="PF03140">
    <property type="entry name" value="DUF247"/>
    <property type="match status" value="1"/>
</dbReference>
<proteinExistence type="predicted"/>
<dbReference type="PANTHER" id="PTHR31170">
    <property type="entry name" value="BNAC04G53230D PROTEIN"/>
    <property type="match status" value="1"/>
</dbReference>
<dbReference type="PANTHER" id="PTHR31170:SF20">
    <property type="entry name" value="DUF247 DOMAIN PROTEIN"/>
    <property type="match status" value="1"/>
</dbReference>
<evidence type="ECO:0000256" key="1">
    <source>
        <dbReference type="SAM" id="Phobius"/>
    </source>
</evidence>
<sequence>MEINNWMVQIEHLVGSIDHGEVQTYSICTIPDELREPKKDAYIPKLVSVGPLHRGATRQLDLMEEPKLRYLKNFLQRQGSLEEGVESASMLGDRLSRCGIDVLNMDTVIRACYGGDLKLGSHELTKIMMVDGCFLLEFLLRLEDYLSLQQEERDKKYSEDPFFAKEKKVISVLNDVTMMENQIPLVVLKKLYRKVYHNGSEMKDDHQVVNLVRRTFGYQPQNNSCAAHILHLMHSFTVHQGQQIQKGVKPACKELKRCATTLLAAGISIIPTASSNSNAGNNGNIFVDKFDFHIIFNSKDAVLEIPPLLIKKTTEVRWRNLIALEQTRIWIRCKYTSYALFFRGLICCKHDIEWLEKKGVIVNESNMSNEELLKMFRSLSKGAEHMDSSYSELCERLNKQRVKQVTQVLLGLITIIWHYCWRFLEVTMFYLRNSYRILIRDHIPTVWKFLAVVAATALLILTIMQTYYSSGSSGK</sequence>
<dbReference type="Proteomes" id="UP001341840">
    <property type="component" value="Unassembled WGS sequence"/>
</dbReference>
<gene>
    <name evidence="2" type="ORF">PIB30_007620</name>
</gene>
<protein>
    <submittedName>
        <fullName evidence="2">Uncharacterized protein</fullName>
    </submittedName>
</protein>
<keyword evidence="1" id="KW-0812">Transmembrane</keyword>
<organism evidence="2 3">
    <name type="scientific">Stylosanthes scabra</name>
    <dbReference type="NCBI Taxonomy" id="79078"/>
    <lineage>
        <taxon>Eukaryota</taxon>
        <taxon>Viridiplantae</taxon>
        <taxon>Streptophyta</taxon>
        <taxon>Embryophyta</taxon>
        <taxon>Tracheophyta</taxon>
        <taxon>Spermatophyta</taxon>
        <taxon>Magnoliopsida</taxon>
        <taxon>eudicotyledons</taxon>
        <taxon>Gunneridae</taxon>
        <taxon>Pentapetalae</taxon>
        <taxon>rosids</taxon>
        <taxon>fabids</taxon>
        <taxon>Fabales</taxon>
        <taxon>Fabaceae</taxon>
        <taxon>Papilionoideae</taxon>
        <taxon>50 kb inversion clade</taxon>
        <taxon>dalbergioids sensu lato</taxon>
        <taxon>Dalbergieae</taxon>
        <taxon>Pterocarpus clade</taxon>
        <taxon>Stylosanthes</taxon>
    </lineage>
</organism>
<reference evidence="2 3" key="1">
    <citation type="journal article" date="2023" name="Plants (Basel)">
        <title>Bridging the Gap: Combining Genomics and Transcriptomics Approaches to Understand Stylosanthes scabra, an Orphan Legume from the Brazilian Caatinga.</title>
        <authorList>
            <person name="Ferreira-Neto J.R.C."/>
            <person name="da Silva M.D."/>
            <person name="Binneck E."/>
            <person name="de Melo N.F."/>
            <person name="da Silva R.H."/>
            <person name="de Melo A.L.T.M."/>
            <person name="Pandolfi V."/>
            <person name="Bustamante F.O."/>
            <person name="Brasileiro-Vidal A.C."/>
            <person name="Benko-Iseppon A.M."/>
        </authorList>
    </citation>
    <scope>NUCLEOTIDE SEQUENCE [LARGE SCALE GENOMIC DNA]</scope>
    <source>
        <tissue evidence="2">Leaves</tissue>
    </source>
</reference>
<evidence type="ECO:0000313" key="3">
    <source>
        <dbReference type="Proteomes" id="UP001341840"/>
    </source>
</evidence>